<feature type="compositionally biased region" description="Gly residues" evidence="1">
    <location>
        <begin position="117"/>
        <end position="127"/>
    </location>
</feature>
<dbReference type="OrthoDB" id="7597399at2"/>
<dbReference type="RefSeq" id="WP_085217257.1">
    <property type="nucleotide sequence ID" value="NZ_LT840185.1"/>
</dbReference>
<accession>A0A1X7FZ54</accession>
<feature type="compositionally biased region" description="Basic and acidic residues" evidence="1">
    <location>
        <begin position="79"/>
        <end position="94"/>
    </location>
</feature>
<feature type="compositionally biased region" description="Polar residues" evidence="1">
    <location>
        <begin position="202"/>
        <end position="225"/>
    </location>
</feature>
<organism evidence="2 3">
    <name type="scientific">Allosphingosinicella indica</name>
    <dbReference type="NCBI Taxonomy" id="941907"/>
    <lineage>
        <taxon>Bacteria</taxon>
        <taxon>Pseudomonadati</taxon>
        <taxon>Pseudomonadota</taxon>
        <taxon>Alphaproteobacteria</taxon>
        <taxon>Sphingomonadales</taxon>
        <taxon>Sphingomonadaceae</taxon>
        <taxon>Allosphingosinicella</taxon>
    </lineage>
</organism>
<feature type="compositionally biased region" description="Low complexity" evidence="1">
    <location>
        <begin position="107"/>
        <end position="116"/>
    </location>
</feature>
<dbReference type="InterPro" id="IPR047800">
    <property type="entry name" value="SWFGD_dom"/>
</dbReference>
<feature type="region of interest" description="Disordered" evidence="1">
    <location>
        <begin position="74"/>
        <end position="234"/>
    </location>
</feature>
<evidence type="ECO:0000256" key="1">
    <source>
        <dbReference type="SAM" id="MobiDB-lite"/>
    </source>
</evidence>
<dbReference type="NCBIfam" id="NF033157">
    <property type="entry name" value="SWFGD_domain"/>
    <property type="match status" value="1"/>
</dbReference>
<name>A0A1X7FZ54_9SPHN</name>
<dbReference type="STRING" id="941907.SAMN06295910_0371"/>
<reference evidence="3" key="1">
    <citation type="submission" date="2017-04" db="EMBL/GenBank/DDBJ databases">
        <authorList>
            <person name="Varghese N."/>
            <person name="Submissions S."/>
        </authorList>
    </citation>
    <scope>NUCLEOTIDE SEQUENCE [LARGE SCALE GENOMIC DNA]</scope>
    <source>
        <strain evidence="3">Dd16</strain>
    </source>
</reference>
<evidence type="ECO:0008006" key="4">
    <source>
        <dbReference type="Google" id="ProtNLM"/>
    </source>
</evidence>
<sequence length="234" mass="26728">MGDYRYRDDIRSDWRDDRARGQRDYRSNYAGSSSIFSDEDLVRGGSLYGGDGGYGRDEDRGGFARAADEVKSWFGDDEAERRREGDALRRDRGPEMSFRGQNRPLGRSRGQYYGSGDYYGGTGGDWGGQREPWGDGDYYRGAERQQQQGYGGQQQGGAPTDTHYRSWRDRQIAELDRDYDEYQREQRQQFGSDFDSWRRNRQMNQGNNATGGTSPTPDVATSSAETRGRNRTKS</sequence>
<proteinExistence type="predicted"/>
<protein>
    <recommendedName>
        <fullName evidence="4">SWFGD domain-containing protein</fullName>
    </recommendedName>
</protein>
<dbReference type="EMBL" id="LT840185">
    <property type="protein sequence ID" value="SMF61385.1"/>
    <property type="molecule type" value="Genomic_DNA"/>
</dbReference>
<keyword evidence="3" id="KW-1185">Reference proteome</keyword>
<evidence type="ECO:0000313" key="3">
    <source>
        <dbReference type="Proteomes" id="UP000192934"/>
    </source>
</evidence>
<evidence type="ECO:0000313" key="2">
    <source>
        <dbReference type="EMBL" id="SMF61385.1"/>
    </source>
</evidence>
<dbReference type="Proteomes" id="UP000192934">
    <property type="component" value="Chromosome I"/>
</dbReference>
<dbReference type="AlphaFoldDB" id="A0A1X7FZ54"/>
<gene>
    <name evidence="2" type="ORF">SAMN06295910_0371</name>
</gene>
<feature type="compositionally biased region" description="Basic and acidic residues" evidence="1">
    <location>
        <begin position="162"/>
        <end position="187"/>
    </location>
</feature>